<comment type="caution">
    <text evidence="1">The sequence shown here is derived from an EMBL/GenBank/DDBJ whole genome shotgun (WGS) entry which is preliminary data.</text>
</comment>
<dbReference type="AlphaFoldDB" id="A0A9D5CJ07"/>
<keyword evidence="2" id="KW-1185">Reference proteome</keyword>
<sequence length="161" mass="17875">MVSSGCTSLLCSSPPSTLTSKKLKLALPKRASLLPVCHQKPISPTPSHLLLKSIPLAVSASILLWSCPVNAGLLSGFSGLESMPGPQLPQFDFLNKFNEENQKKYAEFDERFKSSPVLKELLEKSKLNKERNKKEIQDKYCIRGAEWGVVKEIELFLCSLL</sequence>
<dbReference type="OrthoDB" id="2019425at2759"/>
<evidence type="ECO:0000313" key="1">
    <source>
        <dbReference type="EMBL" id="KAJ0973799.1"/>
    </source>
</evidence>
<reference evidence="1" key="2">
    <citation type="journal article" date="2022" name="Hortic Res">
        <title>The genome of Dioscorea zingiberensis sheds light on the biosynthesis, origin and evolution of the medicinally important diosgenin saponins.</title>
        <authorList>
            <person name="Li Y."/>
            <person name="Tan C."/>
            <person name="Li Z."/>
            <person name="Guo J."/>
            <person name="Li S."/>
            <person name="Chen X."/>
            <person name="Wang C."/>
            <person name="Dai X."/>
            <person name="Yang H."/>
            <person name="Song W."/>
            <person name="Hou L."/>
            <person name="Xu J."/>
            <person name="Tong Z."/>
            <person name="Xu A."/>
            <person name="Yuan X."/>
            <person name="Wang W."/>
            <person name="Yang Q."/>
            <person name="Chen L."/>
            <person name="Sun Z."/>
            <person name="Wang K."/>
            <person name="Pan B."/>
            <person name="Chen J."/>
            <person name="Bao Y."/>
            <person name="Liu F."/>
            <person name="Qi X."/>
            <person name="Gang D.R."/>
            <person name="Wen J."/>
            <person name="Li J."/>
        </authorList>
    </citation>
    <scope>NUCLEOTIDE SEQUENCE</scope>
    <source>
        <strain evidence="1">Dzin_1.0</strain>
    </source>
</reference>
<gene>
    <name evidence="1" type="ORF">J5N97_015764</name>
</gene>
<accession>A0A9D5CJ07</accession>
<reference evidence="1" key="1">
    <citation type="submission" date="2021-03" db="EMBL/GenBank/DDBJ databases">
        <authorList>
            <person name="Li Z."/>
            <person name="Yang C."/>
        </authorList>
    </citation>
    <scope>NUCLEOTIDE SEQUENCE</scope>
    <source>
        <strain evidence="1">Dzin_1.0</strain>
        <tissue evidence="1">Leaf</tissue>
    </source>
</reference>
<organism evidence="1 2">
    <name type="scientific">Dioscorea zingiberensis</name>
    <dbReference type="NCBI Taxonomy" id="325984"/>
    <lineage>
        <taxon>Eukaryota</taxon>
        <taxon>Viridiplantae</taxon>
        <taxon>Streptophyta</taxon>
        <taxon>Embryophyta</taxon>
        <taxon>Tracheophyta</taxon>
        <taxon>Spermatophyta</taxon>
        <taxon>Magnoliopsida</taxon>
        <taxon>Liliopsida</taxon>
        <taxon>Dioscoreales</taxon>
        <taxon>Dioscoreaceae</taxon>
        <taxon>Dioscorea</taxon>
    </lineage>
</organism>
<protein>
    <submittedName>
        <fullName evidence="1">Uncharacterized protein</fullName>
    </submittedName>
</protein>
<dbReference type="EMBL" id="JAGGNH010000004">
    <property type="protein sequence ID" value="KAJ0973799.1"/>
    <property type="molecule type" value="Genomic_DNA"/>
</dbReference>
<dbReference type="PANTHER" id="PTHR36730:SF1">
    <property type="entry name" value="CATHEPSIN PROPEPTIDE INHIBITOR DOMAIN-CONTAINING PROTEIN"/>
    <property type="match status" value="1"/>
</dbReference>
<proteinExistence type="predicted"/>
<name>A0A9D5CJ07_9LILI</name>
<evidence type="ECO:0000313" key="2">
    <source>
        <dbReference type="Proteomes" id="UP001085076"/>
    </source>
</evidence>
<dbReference type="Proteomes" id="UP001085076">
    <property type="component" value="Miscellaneous, Linkage group lg04"/>
</dbReference>
<dbReference type="PANTHER" id="PTHR36730">
    <property type="entry name" value="OS03G0210700 PROTEIN"/>
    <property type="match status" value="1"/>
</dbReference>